<dbReference type="InterPro" id="IPR027417">
    <property type="entry name" value="P-loop_NTPase"/>
</dbReference>
<evidence type="ECO:0000256" key="3">
    <source>
        <dbReference type="ARBA" id="ARBA00023054"/>
    </source>
</evidence>
<dbReference type="Gene3D" id="3.40.850.10">
    <property type="entry name" value="Kinesin motor domain"/>
    <property type="match status" value="1"/>
</dbReference>
<dbReference type="Proteomes" id="UP001230188">
    <property type="component" value="Unassembled WGS sequence"/>
</dbReference>
<sequence length="427" mass="46341">MRGYHGAVVAYGQTATGKTHTMQGTPQEPGLIPLAVEECFEYIELEETECVYALRVSYLEVYNETVRDLLSDRTPRFVDDRIENVTEESVASIGDVYAVIVRGEQRRHVGSTDANARSSRSHAILRLSIESKASTTLTATLSFVDLAGSEKGGSAARSREGKYINKSLHALALVVAKLADGHAHIPYRDSKLTRLLQPALGGNARVAVVCTVALAPEAAEETAATLMFASRAKKVVQTARKNSVVDAESQIASYRAQVDDLKGQLKAAREQPASLGADERAALAAALDQLERLILRSGRPVSPKRDERFFAVGRRRERSRTLPPVKDSSSGEEEIAVEQPLLRIKAAIERALGGSSSSSSSDTPLLADDTAFVLQQLDKVEAENRNLKTQVSHLTSLLHAREAELRKIKGGRRDLLISGTLRTPPLG</sequence>
<feature type="coiled-coil region" evidence="7">
    <location>
        <begin position="370"/>
        <end position="397"/>
    </location>
</feature>
<dbReference type="PROSITE" id="PS00411">
    <property type="entry name" value="KINESIN_MOTOR_1"/>
    <property type="match status" value="1"/>
</dbReference>
<dbReference type="PROSITE" id="PS50067">
    <property type="entry name" value="KINESIN_MOTOR_2"/>
    <property type="match status" value="1"/>
</dbReference>
<protein>
    <recommendedName>
        <fullName evidence="6">Kinesin-like protein</fullName>
    </recommendedName>
</protein>
<dbReference type="GO" id="GO:0007018">
    <property type="term" value="P:microtubule-based movement"/>
    <property type="evidence" value="ECO:0007669"/>
    <property type="project" value="InterPro"/>
</dbReference>
<dbReference type="GO" id="GO:0008017">
    <property type="term" value="F:microtubule binding"/>
    <property type="evidence" value="ECO:0007669"/>
    <property type="project" value="InterPro"/>
</dbReference>
<keyword evidence="6" id="KW-0493">Microtubule</keyword>
<keyword evidence="1 5" id="KW-0547">Nucleotide-binding</keyword>
<keyword evidence="2 5" id="KW-0067">ATP-binding</keyword>
<gene>
    <name evidence="9" type="ORF">CTAYLR_007727</name>
</gene>
<evidence type="ECO:0000256" key="2">
    <source>
        <dbReference type="ARBA" id="ARBA00022840"/>
    </source>
</evidence>
<accession>A0AAD7XMF1</accession>
<dbReference type="InterPro" id="IPR027640">
    <property type="entry name" value="Kinesin-like_fam"/>
</dbReference>
<evidence type="ECO:0000313" key="9">
    <source>
        <dbReference type="EMBL" id="KAJ8611794.1"/>
    </source>
</evidence>
<dbReference type="PANTHER" id="PTHR47968">
    <property type="entry name" value="CENTROMERE PROTEIN E"/>
    <property type="match status" value="1"/>
</dbReference>
<evidence type="ECO:0000256" key="7">
    <source>
        <dbReference type="SAM" id="Coils"/>
    </source>
</evidence>
<keyword evidence="4 5" id="KW-0505">Motor protein</keyword>
<dbReference type="GO" id="GO:0005524">
    <property type="term" value="F:ATP binding"/>
    <property type="evidence" value="ECO:0007669"/>
    <property type="project" value="UniProtKB-UniRule"/>
</dbReference>
<evidence type="ECO:0000256" key="4">
    <source>
        <dbReference type="ARBA" id="ARBA00023175"/>
    </source>
</evidence>
<feature type="domain" description="Kinesin motor" evidence="8">
    <location>
        <begin position="1"/>
        <end position="235"/>
    </location>
</feature>
<name>A0AAD7XMF1_9STRA</name>
<dbReference type="InterPro" id="IPR019821">
    <property type="entry name" value="Kinesin_motor_CS"/>
</dbReference>
<keyword evidence="3 7" id="KW-0175">Coiled coil</keyword>
<dbReference type="SMART" id="SM00129">
    <property type="entry name" value="KISc"/>
    <property type="match status" value="1"/>
</dbReference>
<comment type="similarity">
    <text evidence="5 6">Belongs to the TRAFAC class myosin-kinesin ATPase superfamily. Kinesin family.</text>
</comment>
<dbReference type="SUPFAM" id="SSF52540">
    <property type="entry name" value="P-loop containing nucleoside triphosphate hydrolases"/>
    <property type="match status" value="1"/>
</dbReference>
<evidence type="ECO:0000256" key="1">
    <source>
        <dbReference type="ARBA" id="ARBA00022741"/>
    </source>
</evidence>
<keyword evidence="10" id="KW-1185">Reference proteome</keyword>
<organism evidence="9 10">
    <name type="scientific">Chrysophaeum taylorii</name>
    <dbReference type="NCBI Taxonomy" id="2483200"/>
    <lineage>
        <taxon>Eukaryota</taxon>
        <taxon>Sar</taxon>
        <taxon>Stramenopiles</taxon>
        <taxon>Ochrophyta</taxon>
        <taxon>Pelagophyceae</taxon>
        <taxon>Pelagomonadales</taxon>
        <taxon>Pelagomonadaceae</taxon>
        <taxon>Chrysophaeum</taxon>
    </lineage>
</organism>
<proteinExistence type="inferred from homology"/>
<feature type="coiled-coil region" evidence="7">
    <location>
        <begin position="244"/>
        <end position="271"/>
    </location>
</feature>
<dbReference type="EMBL" id="JAQMWT010000063">
    <property type="protein sequence ID" value="KAJ8611794.1"/>
    <property type="molecule type" value="Genomic_DNA"/>
</dbReference>
<dbReference type="InterPro" id="IPR001752">
    <property type="entry name" value="Kinesin_motor_dom"/>
</dbReference>
<feature type="binding site" evidence="5">
    <location>
        <begin position="12"/>
        <end position="19"/>
    </location>
    <ligand>
        <name>ATP</name>
        <dbReference type="ChEBI" id="CHEBI:30616"/>
    </ligand>
</feature>
<evidence type="ECO:0000313" key="10">
    <source>
        <dbReference type="Proteomes" id="UP001230188"/>
    </source>
</evidence>
<reference evidence="9" key="1">
    <citation type="submission" date="2023-01" db="EMBL/GenBank/DDBJ databases">
        <title>Metagenome sequencing of chrysophaentin producing Chrysophaeum taylorii.</title>
        <authorList>
            <person name="Davison J."/>
            <person name="Bewley C."/>
        </authorList>
    </citation>
    <scope>NUCLEOTIDE SEQUENCE</scope>
    <source>
        <strain evidence="9">NIES-1699</strain>
    </source>
</reference>
<dbReference type="PANTHER" id="PTHR47968:SF75">
    <property type="entry name" value="CENTROMERE-ASSOCIATED PROTEIN E"/>
    <property type="match status" value="1"/>
</dbReference>
<dbReference type="PRINTS" id="PR00380">
    <property type="entry name" value="KINESINHEAVY"/>
</dbReference>
<evidence type="ECO:0000256" key="5">
    <source>
        <dbReference type="PROSITE-ProRule" id="PRU00283"/>
    </source>
</evidence>
<dbReference type="GO" id="GO:0003777">
    <property type="term" value="F:microtubule motor activity"/>
    <property type="evidence" value="ECO:0007669"/>
    <property type="project" value="InterPro"/>
</dbReference>
<comment type="caution">
    <text evidence="9">The sequence shown here is derived from an EMBL/GenBank/DDBJ whole genome shotgun (WGS) entry which is preliminary data.</text>
</comment>
<dbReference type="Pfam" id="PF00225">
    <property type="entry name" value="Kinesin"/>
    <property type="match status" value="1"/>
</dbReference>
<dbReference type="AlphaFoldDB" id="A0AAD7XMF1"/>
<dbReference type="InterPro" id="IPR036961">
    <property type="entry name" value="Kinesin_motor_dom_sf"/>
</dbReference>
<evidence type="ECO:0000259" key="8">
    <source>
        <dbReference type="PROSITE" id="PS50067"/>
    </source>
</evidence>
<evidence type="ECO:0000256" key="6">
    <source>
        <dbReference type="RuleBase" id="RU000394"/>
    </source>
</evidence>
<dbReference type="GO" id="GO:0005874">
    <property type="term" value="C:microtubule"/>
    <property type="evidence" value="ECO:0007669"/>
    <property type="project" value="UniProtKB-KW"/>
</dbReference>